<dbReference type="InterPro" id="IPR011992">
    <property type="entry name" value="EF-hand-dom_pair"/>
</dbReference>
<sequence length="293" mass="33543">MKNFYLVSLLLLSITFMSCDDDDESNSIQPTDTEQPELNITTTLGIDTFLIIESIELKIKVEDNMGIKDTRVYLADPEGTRSMVLERTEPYLRNAFRELDVSIPLGKDSPTGTYTVMVEAVDQAQNMVKDSTTVTVHASALGRSEFSRIVSNINNITVLHAMDWFGYNLMEGIQFNEAAFNLGFFLIANTNLVATERDFAISHTEWENFVTDFNVEGEDWATWDADKDNLLNNVEFDQMLSKLNLFSEWDTDKNALIKGEELGSGIFDHWDNNQDGLLTRYEYMDKFYTYLDR</sequence>
<dbReference type="SUPFAM" id="SSF47473">
    <property type="entry name" value="EF-hand"/>
    <property type="match status" value="1"/>
</dbReference>
<name>A0A1I2VJX4_9BACT</name>
<dbReference type="Proteomes" id="UP000198724">
    <property type="component" value="Unassembled WGS sequence"/>
</dbReference>
<protein>
    <recommendedName>
        <fullName evidence="3">EF hand</fullName>
    </recommendedName>
</protein>
<gene>
    <name evidence="1" type="ORF">SAMN05421739_104190</name>
</gene>
<dbReference type="EMBL" id="FOOT01000004">
    <property type="protein sequence ID" value="SFG88527.1"/>
    <property type="molecule type" value="Genomic_DNA"/>
</dbReference>
<dbReference type="AlphaFoldDB" id="A0A1I2VJX4"/>
<proteinExistence type="predicted"/>
<dbReference type="OrthoDB" id="851011at2"/>
<accession>A0A1I2VJX4</accession>
<keyword evidence="2" id="KW-1185">Reference proteome</keyword>
<dbReference type="PROSITE" id="PS00018">
    <property type="entry name" value="EF_HAND_1"/>
    <property type="match status" value="2"/>
</dbReference>
<evidence type="ECO:0008006" key="3">
    <source>
        <dbReference type="Google" id="ProtNLM"/>
    </source>
</evidence>
<reference evidence="2" key="1">
    <citation type="submission" date="2016-10" db="EMBL/GenBank/DDBJ databases">
        <authorList>
            <person name="Varghese N."/>
            <person name="Submissions S."/>
        </authorList>
    </citation>
    <scope>NUCLEOTIDE SEQUENCE [LARGE SCALE GENOMIC DNA]</scope>
    <source>
        <strain evidence="2">LP51</strain>
    </source>
</reference>
<organism evidence="1 2">
    <name type="scientific">Pontibacter chinhatensis</name>
    <dbReference type="NCBI Taxonomy" id="1436961"/>
    <lineage>
        <taxon>Bacteria</taxon>
        <taxon>Pseudomonadati</taxon>
        <taxon>Bacteroidota</taxon>
        <taxon>Cytophagia</taxon>
        <taxon>Cytophagales</taxon>
        <taxon>Hymenobacteraceae</taxon>
        <taxon>Pontibacter</taxon>
    </lineage>
</organism>
<evidence type="ECO:0000313" key="2">
    <source>
        <dbReference type="Proteomes" id="UP000198724"/>
    </source>
</evidence>
<dbReference type="RefSeq" id="WP_092102038.1">
    <property type="nucleotide sequence ID" value="NZ_FOOT01000004.1"/>
</dbReference>
<dbReference type="InterPro" id="IPR018247">
    <property type="entry name" value="EF_Hand_1_Ca_BS"/>
</dbReference>
<dbReference type="PROSITE" id="PS51257">
    <property type="entry name" value="PROKAR_LIPOPROTEIN"/>
    <property type="match status" value="1"/>
</dbReference>
<evidence type="ECO:0000313" key="1">
    <source>
        <dbReference type="EMBL" id="SFG88527.1"/>
    </source>
</evidence>